<dbReference type="AlphaFoldDB" id="A0A9W9ZTY9"/>
<dbReference type="CDD" id="cd19071">
    <property type="entry name" value="AKR_AKR1-5-like"/>
    <property type="match status" value="1"/>
</dbReference>
<reference evidence="4" key="1">
    <citation type="submission" date="2023-01" db="EMBL/GenBank/DDBJ databases">
        <title>Genome assembly of the deep-sea coral Lophelia pertusa.</title>
        <authorList>
            <person name="Herrera S."/>
            <person name="Cordes E."/>
        </authorList>
    </citation>
    <scope>NUCLEOTIDE SEQUENCE</scope>
    <source>
        <strain evidence="4">USNM1676648</strain>
        <tissue evidence="4">Polyp</tissue>
    </source>
</reference>
<proteinExistence type="inferred from homology"/>
<evidence type="ECO:0000256" key="2">
    <source>
        <dbReference type="ARBA" id="ARBA00023002"/>
    </source>
</evidence>
<dbReference type="InterPro" id="IPR018170">
    <property type="entry name" value="Aldo/ket_reductase_CS"/>
</dbReference>
<dbReference type="PROSITE" id="PS00062">
    <property type="entry name" value="ALDOKETO_REDUCTASE_2"/>
    <property type="match status" value="1"/>
</dbReference>
<organism evidence="4 5">
    <name type="scientific">Desmophyllum pertusum</name>
    <dbReference type="NCBI Taxonomy" id="174260"/>
    <lineage>
        <taxon>Eukaryota</taxon>
        <taxon>Metazoa</taxon>
        <taxon>Cnidaria</taxon>
        <taxon>Anthozoa</taxon>
        <taxon>Hexacorallia</taxon>
        <taxon>Scleractinia</taxon>
        <taxon>Caryophylliina</taxon>
        <taxon>Caryophylliidae</taxon>
        <taxon>Desmophyllum</taxon>
    </lineage>
</organism>
<sequence>MNEESVGEAITESKIPREDIFVVTKLYDDDHGYEETLKAFDKSLGKLGMEYVDLYLMHSPVPDKVVPSWNAMVKLQQQGLVRSIGVSNFGIHHLEELKKHSTVIPSVNQIEVHPFLQENDVVNYCKKEGIAIQAYSPLTRGEKLGHPTLKSIADTYRKTPAQILLRWCIQKNYICIPKSSRSSRIVENASVFDFNLSDKDMNILDGLEEGFRTGKPKIQQPWNG</sequence>
<keyword evidence="5" id="KW-1185">Reference proteome</keyword>
<dbReference type="PANTHER" id="PTHR43827">
    <property type="entry name" value="2,5-DIKETO-D-GLUCONIC ACID REDUCTASE"/>
    <property type="match status" value="1"/>
</dbReference>
<dbReference type="FunFam" id="3.20.20.100:FF:000015">
    <property type="entry name" value="Oxidoreductase, aldo/keto reductase family"/>
    <property type="match status" value="1"/>
</dbReference>
<dbReference type="InterPro" id="IPR020471">
    <property type="entry name" value="AKR"/>
</dbReference>
<dbReference type="Gene3D" id="3.20.20.100">
    <property type="entry name" value="NADP-dependent oxidoreductase domain"/>
    <property type="match status" value="1"/>
</dbReference>
<comment type="similarity">
    <text evidence="1">Belongs to the aldo/keto reductase family.</text>
</comment>
<evidence type="ECO:0000256" key="1">
    <source>
        <dbReference type="ARBA" id="ARBA00007905"/>
    </source>
</evidence>
<feature type="domain" description="NADP-dependent oxidoreductase" evidence="3">
    <location>
        <begin position="2"/>
        <end position="141"/>
    </location>
</feature>
<dbReference type="GO" id="GO:0016491">
    <property type="term" value="F:oxidoreductase activity"/>
    <property type="evidence" value="ECO:0007669"/>
    <property type="project" value="UniProtKB-KW"/>
</dbReference>
<gene>
    <name evidence="4" type="ORF">OS493_003986</name>
</gene>
<accession>A0A9W9ZTY9</accession>
<dbReference type="PRINTS" id="PR00069">
    <property type="entry name" value="ALDKETRDTASE"/>
</dbReference>
<protein>
    <recommendedName>
        <fullName evidence="3">NADP-dependent oxidoreductase domain-containing protein</fullName>
    </recommendedName>
</protein>
<dbReference type="InterPro" id="IPR023210">
    <property type="entry name" value="NADP_OxRdtase_dom"/>
</dbReference>
<dbReference type="PANTHER" id="PTHR43827:SF13">
    <property type="entry name" value="ALDO_KETO REDUCTASE FAMILY PROTEIN"/>
    <property type="match status" value="1"/>
</dbReference>
<dbReference type="SUPFAM" id="SSF51430">
    <property type="entry name" value="NAD(P)-linked oxidoreductase"/>
    <property type="match status" value="1"/>
</dbReference>
<name>A0A9W9ZTY9_9CNID</name>
<keyword evidence="2" id="KW-0560">Oxidoreductase</keyword>
<feature type="domain" description="NADP-dependent oxidoreductase" evidence="3">
    <location>
        <begin position="147"/>
        <end position="208"/>
    </location>
</feature>
<comment type="caution">
    <text evidence="4">The sequence shown here is derived from an EMBL/GenBank/DDBJ whole genome shotgun (WGS) entry which is preliminary data.</text>
</comment>
<evidence type="ECO:0000259" key="3">
    <source>
        <dbReference type="Pfam" id="PF00248"/>
    </source>
</evidence>
<dbReference type="OrthoDB" id="416253at2759"/>
<evidence type="ECO:0000313" key="5">
    <source>
        <dbReference type="Proteomes" id="UP001163046"/>
    </source>
</evidence>
<dbReference type="InterPro" id="IPR036812">
    <property type="entry name" value="NAD(P)_OxRdtase_dom_sf"/>
</dbReference>
<dbReference type="Proteomes" id="UP001163046">
    <property type="component" value="Unassembled WGS sequence"/>
</dbReference>
<evidence type="ECO:0000313" key="4">
    <source>
        <dbReference type="EMBL" id="KAJ7387023.1"/>
    </source>
</evidence>
<dbReference type="Pfam" id="PF00248">
    <property type="entry name" value="Aldo_ket_red"/>
    <property type="match status" value="2"/>
</dbReference>
<dbReference type="EMBL" id="MU825874">
    <property type="protein sequence ID" value="KAJ7387023.1"/>
    <property type="molecule type" value="Genomic_DNA"/>
</dbReference>